<reference evidence="1" key="2">
    <citation type="journal article" date="2015" name="Data Brief">
        <title>Shoot transcriptome of the giant reed, Arundo donax.</title>
        <authorList>
            <person name="Barrero R.A."/>
            <person name="Guerrero F.D."/>
            <person name="Moolhuijzen P."/>
            <person name="Goolsby J.A."/>
            <person name="Tidwell J."/>
            <person name="Bellgard S.E."/>
            <person name="Bellgard M.I."/>
        </authorList>
    </citation>
    <scope>NUCLEOTIDE SEQUENCE</scope>
    <source>
        <tissue evidence="1">Shoot tissue taken approximately 20 cm above the soil surface</tissue>
    </source>
</reference>
<organism evidence="1">
    <name type="scientific">Arundo donax</name>
    <name type="common">Giant reed</name>
    <name type="synonym">Donax arundinaceus</name>
    <dbReference type="NCBI Taxonomy" id="35708"/>
    <lineage>
        <taxon>Eukaryota</taxon>
        <taxon>Viridiplantae</taxon>
        <taxon>Streptophyta</taxon>
        <taxon>Embryophyta</taxon>
        <taxon>Tracheophyta</taxon>
        <taxon>Spermatophyta</taxon>
        <taxon>Magnoliopsida</taxon>
        <taxon>Liliopsida</taxon>
        <taxon>Poales</taxon>
        <taxon>Poaceae</taxon>
        <taxon>PACMAD clade</taxon>
        <taxon>Arundinoideae</taxon>
        <taxon>Arundineae</taxon>
        <taxon>Arundo</taxon>
    </lineage>
</organism>
<sequence length="24" mass="2895">MNELLIWLVNFCDDGILCQEYYLS</sequence>
<dbReference type="AlphaFoldDB" id="A0A0A9BC22"/>
<dbReference type="EMBL" id="GBRH01237009">
    <property type="protein sequence ID" value="JAD60886.1"/>
    <property type="molecule type" value="Transcribed_RNA"/>
</dbReference>
<proteinExistence type="predicted"/>
<evidence type="ECO:0000313" key="1">
    <source>
        <dbReference type="EMBL" id="JAD60886.1"/>
    </source>
</evidence>
<name>A0A0A9BC22_ARUDO</name>
<accession>A0A0A9BC22</accession>
<protein>
    <submittedName>
        <fullName evidence="1">Uncharacterized protein</fullName>
    </submittedName>
</protein>
<reference evidence="1" key="1">
    <citation type="submission" date="2014-09" db="EMBL/GenBank/DDBJ databases">
        <authorList>
            <person name="Magalhaes I.L.F."/>
            <person name="Oliveira U."/>
            <person name="Santos F.R."/>
            <person name="Vidigal T.H.D.A."/>
            <person name="Brescovit A.D."/>
            <person name="Santos A.J."/>
        </authorList>
    </citation>
    <scope>NUCLEOTIDE SEQUENCE</scope>
    <source>
        <tissue evidence="1">Shoot tissue taken approximately 20 cm above the soil surface</tissue>
    </source>
</reference>